<evidence type="ECO:0000313" key="1">
    <source>
        <dbReference type="EMBL" id="JAH38401.1"/>
    </source>
</evidence>
<dbReference type="EMBL" id="GBXM01070176">
    <property type="protein sequence ID" value="JAH38401.1"/>
    <property type="molecule type" value="Transcribed_RNA"/>
</dbReference>
<reference evidence="1" key="2">
    <citation type="journal article" date="2015" name="Fish Shellfish Immunol.">
        <title>Early steps in the European eel (Anguilla anguilla)-Vibrio vulnificus interaction in the gills: Role of the RtxA13 toxin.</title>
        <authorList>
            <person name="Callol A."/>
            <person name="Pajuelo D."/>
            <person name="Ebbesson L."/>
            <person name="Teles M."/>
            <person name="MacKenzie S."/>
            <person name="Amaro C."/>
        </authorList>
    </citation>
    <scope>NUCLEOTIDE SEQUENCE</scope>
</reference>
<accession>A0A0E9SAV7</accession>
<dbReference type="AlphaFoldDB" id="A0A0E9SAV7"/>
<proteinExistence type="predicted"/>
<organism evidence="1">
    <name type="scientific">Anguilla anguilla</name>
    <name type="common">European freshwater eel</name>
    <name type="synonym">Muraena anguilla</name>
    <dbReference type="NCBI Taxonomy" id="7936"/>
    <lineage>
        <taxon>Eukaryota</taxon>
        <taxon>Metazoa</taxon>
        <taxon>Chordata</taxon>
        <taxon>Craniata</taxon>
        <taxon>Vertebrata</taxon>
        <taxon>Euteleostomi</taxon>
        <taxon>Actinopterygii</taxon>
        <taxon>Neopterygii</taxon>
        <taxon>Teleostei</taxon>
        <taxon>Anguilliformes</taxon>
        <taxon>Anguillidae</taxon>
        <taxon>Anguilla</taxon>
    </lineage>
</organism>
<reference evidence="1" key="1">
    <citation type="submission" date="2014-11" db="EMBL/GenBank/DDBJ databases">
        <authorList>
            <person name="Amaro Gonzalez C."/>
        </authorList>
    </citation>
    <scope>NUCLEOTIDE SEQUENCE</scope>
</reference>
<sequence>MAVAGPVYPAVPAHALIQMQAFSSMSF</sequence>
<name>A0A0E9SAV7_ANGAN</name>
<protein>
    <submittedName>
        <fullName evidence="1">Uncharacterized protein</fullName>
    </submittedName>
</protein>